<feature type="region of interest" description="Disordered" evidence="1">
    <location>
        <begin position="19"/>
        <end position="59"/>
    </location>
</feature>
<evidence type="ECO:0000313" key="5">
    <source>
        <dbReference type="Proteomes" id="UP000642673"/>
    </source>
</evidence>
<feature type="signal peptide" evidence="2">
    <location>
        <begin position="1"/>
        <end position="22"/>
    </location>
</feature>
<evidence type="ECO:0000259" key="3">
    <source>
        <dbReference type="Pfam" id="PF12222"/>
    </source>
</evidence>
<sequence length="545" mass="58245">MGLLGALVLAAGTLAAAGPASASTAGTATTATAPGDGRPGADPPAEFGTDWHDPLTAAPPVARPATRSCQVTLAEAQFRDFTPYRGSYAPPADCGRGGWAKVVLRLDGKVKGRQYDRLGHLAVGGVEILRTSTPEPSPEGITWSVEKDVTHYRDTLSRPQPVEMLIGNVVDDTYTGVIDVKVTLTFYAAEGRTPPAATPDRVIPLTTPSVTTPRNTERVLAEVYATGSGGGCEEFWYLTTPDAAPYSCKAADGPYREVRVLVDDRLAGLAAPFPTVWTGGWSNPFLWYVTPGPRAFDVQPLRYDLTPYAALLNDGRPHRIEVSVSGVPAGQSGWSTPANLLLWQDRGREVVTGALTRHEESDPANSVHWTPGTEHRLDTDAGHSLTVAGHLDTSHGRVTTTVTRAVHNTSVHRWTEGENLDALSARWTDEETVSHAGSATTTRRSYTMDGETTLGTGDRLRTVLSLGDRADTSTLRGGRQAGWSRMEDTYAGDASYTAGVPRDQRHAVGTTTVRYRLSGSGPGAVCYDRTVATAQGALVQDRRRC</sequence>
<name>A0ABQ3EVA9_9ACTN</name>
<dbReference type="InterPro" id="IPR021102">
    <property type="entry name" value="PNGase_A"/>
</dbReference>
<protein>
    <recommendedName>
        <fullName evidence="3">Peptide N-acetyl-beta-D-glucosaminyl asparaginase amidase A N-terminal domain-containing protein</fullName>
    </recommendedName>
</protein>
<feature type="domain" description="Peptide N-acetyl-beta-D-glucosaminyl asparaginase amidase A N-terminal" evidence="3">
    <location>
        <begin position="67"/>
        <end position="359"/>
    </location>
</feature>
<evidence type="ECO:0000256" key="1">
    <source>
        <dbReference type="SAM" id="MobiDB-lite"/>
    </source>
</evidence>
<evidence type="ECO:0000313" key="4">
    <source>
        <dbReference type="EMBL" id="GHB58158.1"/>
    </source>
</evidence>
<keyword evidence="5" id="KW-1185">Reference proteome</keyword>
<dbReference type="EMBL" id="BMVP01000004">
    <property type="protein sequence ID" value="GHB58158.1"/>
    <property type="molecule type" value="Genomic_DNA"/>
</dbReference>
<comment type="caution">
    <text evidence="4">The sequence shown here is derived from an EMBL/GenBank/DDBJ whole genome shotgun (WGS) entry which is preliminary data.</text>
</comment>
<accession>A0ABQ3EVA9</accession>
<keyword evidence="2" id="KW-0732">Signal</keyword>
<gene>
    <name evidence="4" type="ORF">GCM10010347_30440</name>
</gene>
<dbReference type="InterPro" id="IPR056948">
    <property type="entry name" value="PNGaseA_N"/>
</dbReference>
<proteinExistence type="predicted"/>
<feature type="chain" id="PRO_5046143057" description="Peptide N-acetyl-beta-D-glucosaminyl asparaginase amidase A N-terminal domain-containing protein" evidence="2">
    <location>
        <begin position="23"/>
        <end position="545"/>
    </location>
</feature>
<reference evidence="5" key="1">
    <citation type="journal article" date="2019" name="Int. J. Syst. Evol. Microbiol.">
        <title>The Global Catalogue of Microorganisms (GCM) 10K type strain sequencing project: providing services to taxonomists for standard genome sequencing and annotation.</title>
        <authorList>
            <consortium name="The Broad Institute Genomics Platform"/>
            <consortium name="The Broad Institute Genome Sequencing Center for Infectious Disease"/>
            <person name="Wu L."/>
            <person name="Ma J."/>
        </authorList>
    </citation>
    <scope>NUCLEOTIDE SEQUENCE [LARGE SCALE GENOMIC DNA]</scope>
    <source>
        <strain evidence="5">JCM 4738</strain>
    </source>
</reference>
<dbReference type="PANTHER" id="PTHR31104">
    <property type="entry name" value="PEPTIDE-N4-(N-ACETYL-BETA-GLUCOSAMINYL)ASPARAGINE AMIDASE A PROTEIN"/>
    <property type="match status" value="1"/>
</dbReference>
<organism evidence="4 5">
    <name type="scientific">Streptomyces cirratus</name>
    <dbReference type="NCBI Taxonomy" id="68187"/>
    <lineage>
        <taxon>Bacteria</taxon>
        <taxon>Bacillati</taxon>
        <taxon>Actinomycetota</taxon>
        <taxon>Actinomycetes</taxon>
        <taxon>Kitasatosporales</taxon>
        <taxon>Streptomycetaceae</taxon>
        <taxon>Streptomyces</taxon>
    </lineage>
</organism>
<evidence type="ECO:0000256" key="2">
    <source>
        <dbReference type="SAM" id="SignalP"/>
    </source>
</evidence>
<dbReference type="Pfam" id="PF12222">
    <property type="entry name" value="PNGaseA"/>
    <property type="match status" value="1"/>
</dbReference>
<dbReference type="Proteomes" id="UP000642673">
    <property type="component" value="Unassembled WGS sequence"/>
</dbReference>
<feature type="compositionally biased region" description="Low complexity" evidence="1">
    <location>
        <begin position="19"/>
        <end position="36"/>
    </location>
</feature>